<sequence length="575" mass="63486">MPRRAAAPNGDIDPEASPSLRKRAHANLDSETDLEATPSKKPRGSPPTTTAAADSPSSYKNGINEALSSDKLVFQDIIRAGSLSQPTHDEETPKPVPRRRGRPPKAKTGSSTPTPSRTKVIKTPTKNGTPDDATPLHQAADRSARRKTVRAMIEQVRNDASDDEGDDGLVGQIYDLSDGDEDGTTDASGRQSREPTTGDEVSTPSKTPKRGRKPKVKSPTPPRDLPAHEQYFLHNKPGRPKTSDNTLASLALLSHEEYFDVLRSYKDRHGDDTDYLQTLHAQSFPQWMFELSEGFSLCLYGYGSKRTLIKSFVRHLHSTKPVKKHHKVVIVNGYEETTTLREILSVVGSAIDPVHKIPLAQPVVMVQNIVRQLSSDISLTLVVNSIDAPPLRKPGAQAILAQLASHPQVNFICSTDTPDFSLLWDIGVRSTFNFAFHDCTTFLPLTVEVDVVDSVNELLGRKAHRVNGREGVAFVLRSLPENAKNLFRLLVGELLVAMFDEGSTGDDEVGVEYRMLYNKAVEEFICTSEMAFRTLLKEFHDHQIITSYKDALGTELLSVPFAKDELEAILEDLTE</sequence>
<keyword evidence="3 5" id="KW-0235">DNA replication</keyword>
<dbReference type="GO" id="GO:0003688">
    <property type="term" value="F:DNA replication origin binding"/>
    <property type="evidence" value="ECO:0007669"/>
    <property type="project" value="UniProtKB-UniRule"/>
</dbReference>
<feature type="compositionally biased region" description="Basic residues" evidence="6">
    <location>
        <begin position="207"/>
        <end position="216"/>
    </location>
</feature>
<evidence type="ECO:0000256" key="1">
    <source>
        <dbReference type="ARBA" id="ARBA00004123"/>
    </source>
</evidence>
<feature type="compositionally biased region" description="Basic residues" evidence="6">
    <location>
        <begin position="96"/>
        <end position="105"/>
    </location>
</feature>
<organism evidence="9 10">
    <name type="scientific">Stachybotrys chartarum (strain CBS 109288 / IBT 7711)</name>
    <name type="common">Toxic black mold</name>
    <name type="synonym">Stilbospora chartarum</name>
    <dbReference type="NCBI Taxonomy" id="1280523"/>
    <lineage>
        <taxon>Eukaryota</taxon>
        <taxon>Fungi</taxon>
        <taxon>Dikarya</taxon>
        <taxon>Ascomycota</taxon>
        <taxon>Pezizomycotina</taxon>
        <taxon>Sordariomycetes</taxon>
        <taxon>Hypocreomycetidae</taxon>
        <taxon>Hypocreales</taxon>
        <taxon>Stachybotryaceae</taxon>
        <taxon>Stachybotrys</taxon>
    </lineage>
</organism>
<feature type="compositionally biased region" description="Polar residues" evidence="6">
    <location>
        <begin position="108"/>
        <end position="117"/>
    </location>
</feature>
<evidence type="ECO:0000259" key="7">
    <source>
        <dbReference type="Pfam" id="PF04084"/>
    </source>
</evidence>
<dbReference type="Pfam" id="PF04084">
    <property type="entry name" value="RecA-like_ORC2"/>
    <property type="match status" value="1"/>
</dbReference>
<proteinExistence type="inferred from homology"/>
<evidence type="ECO:0000256" key="2">
    <source>
        <dbReference type="ARBA" id="ARBA00007421"/>
    </source>
</evidence>
<comment type="function">
    <text evidence="5">Component of the origin recognition complex (ORC) that binds origins of replication. DNA-binding is ATP-dependent. ORC is required to assemble the pre-replication complex necessary to initiate DNA replication.</text>
</comment>
<feature type="region of interest" description="Disordered" evidence="6">
    <location>
        <begin position="78"/>
        <end position="228"/>
    </location>
</feature>
<dbReference type="InterPro" id="IPR056772">
    <property type="entry name" value="RecA-like_ORC2"/>
</dbReference>
<dbReference type="EMBL" id="KL647853">
    <property type="protein sequence ID" value="KEY73335.1"/>
    <property type="molecule type" value="Genomic_DNA"/>
</dbReference>
<dbReference type="Proteomes" id="UP000028045">
    <property type="component" value="Unassembled WGS sequence"/>
</dbReference>
<evidence type="ECO:0000259" key="8">
    <source>
        <dbReference type="Pfam" id="PF24882"/>
    </source>
</evidence>
<feature type="compositionally biased region" description="Polar residues" evidence="6">
    <location>
        <begin position="46"/>
        <end position="61"/>
    </location>
</feature>
<protein>
    <recommendedName>
        <fullName evidence="5">Origin recognition complex subunit 2</fullName>
    </recommendedName>
</protein>
<evidence type="ECO:0000313" key="10">
    <source>
        <dbReference type="Proteomes" id="UP000028045"/>
    </source>
</evidence>
<evidence type="ECO:0000256" key="3">
    <source>
        <dbReference type="ARBA" id="ARBA00022705"/>
    </source>
</evidence>
<name>A0A084B706_STACB</name>
<keyword evidence="10" id="KW-1185">Reference proteome</keyword>
<evidence type="ECO:0000256" key="4">
    <source>
        <dbReference type="ARBA" id="ARBA00023242"/>
    </source>
</evidence>
<comment type="similarity">
    <text evidence="2 5">Belongs to the ORC2 family.</text>
</comment>
<dbReference type="InterPro" id="IPR007220">
    <property type="entry name" value="ORC2"/>
</dbReference>
<feature type="domain" description="Origin recognition complex subunit 2 winged-helix" evidence="8">
    <location>
        <begin position="505"/>
        <end position="565"/>
    </location>
</feature>
<evidence type="ECO:0000256" key="5">
    <source>
        <dbReference type="RuleBase" id="RU368084"/>
    </source>
</evidence>
<accession>A0A084B706</accession>
<dbReference type="PANTHER" id="PTHR14052:SF0">
    <property type="entry name" value="ORIGIN RECOGNITION COMPLEX SUBUNIT 2"/>
    <property type="match status" value="1"/>
</dbReference>
<comment type="subunit">
    <text evidence="5">Component of the origin recognition complex (ORC).</text>
</comment>
<feature type="region of interest" description="Disordered" evidence="6">
    <location>
        <begin position="1"/>
        <end position="64"/>
    </location>
</feature>
<evidence type="ECO:0000313" key="9">
    <source>
        <dbReference type="EMBL" id="KEY73335.1"/>
    </source>
</evidence>
<dbReference type="InterPro" id="IPR056773">
    <property type="entry name" value="WHD_ORC2"/>
</dbReference>
<feature type="domain" description="Origin recognition complex subunit 2 RecA-like" evidence="7">
    <location>
        <begin position="273"/>
        <end position="439"/>
    </location>
</feature>
<comment type="subcellular location">
    <subcellularLocation>
        <location evidence="1 5">Nucleus</location>
    </subcellularLocation>
</comment>
<dbReference type="GO" id="GO:0005664">
    <property type="term" value="C:nuclear origin of replication recognition complex"/>
    <property type="evidence" value="ECO:0007669"/>
    <property type="project" value="UniProtKB-UniRule"/>
</dbReference>
<dbReference type="Pfam" id="PF24882">
    <property type="entry name" value="WHD_ORC2"/>
    <property type="match status" value="1"/>
</dbReference>
<dbReference type="AlphaFoldDB" id="A0A084B706"/>
<dbReference type="HOGENOM" id="CLU_018596_2_0_1"/>
<evidence type="ECO:0000256" key="6">
    <source>
        <dbReference type="SAM" id="MobiDB-lite"/>
    </source>
</evidence>
<dbReference type="GO" id="GO:0006260">
    <property type="term" value="P:DNA replication"/>
    <property type="evidence" value="ECO:0007669"/>
    <property type="project" value="UniProtKB-UniRule"/>
</dbReference>
<dbReference type="PANTHER" id="PTHR14052">
    <property type="entry name" value="ORIGIN RECOGNITION COMPLEX SUBUNIT 2"/>
    <property type="match status" value="1"/>
</dbReference>
<dbReference type="OrthoDB" id="346673at2759"/>
<reference evidence="9 10" key="1">
    <citation type="journal article" date="2014" name="BMC Genomics">
        <title>Comparative genome sequencing reveals chemotype-specific gene clusters in the toxigenic black mold Stachybotrys.</title>
        <authorList>
            <person name="Semeiks J."/>
            <person name="Borek D."/>
            <person name="Otwinowski Z."/>
            <person name="Grishin N.V."/>
        </authorList>
    </citation>
    <scope>NUCLEOTIDE SEQUENCE [LARGE SCALE GENOMIC DNA]</scope>
    <source>
        <strain evidence="10">CBS 109288 / IBT 7711</strain>
    </source>
</reference>
<gene>
    <name evidence="9" type="ORF">S7711_01449</name>
</gene>
<keyword evidence="4 5" id="KW-0539">Nucleus</keyword>